<sequence precursor="true">MKLQSYRVHFVLCILLVGMTGCGGANAKESLPETVPVSGIVTMNGTPLVSATVTFVPQGATKGVECVGVTDETGKYTLKQVRGAEGAPPGDYRVVINHFIKADGTPIKIDGTEAPANLGADESLPPIYSSFTDSKLSAKVSQAGGDFPFELKGKKK</sequence>
<dbReference type="KEGG" id="gaz:Pan241w_41140"/>
<keyword evidence="3" id="KW-1185">Reference proteome</keyword>
<name>A0A517RJF1_9PLAN</name>
<feature type="signal peptide" evidence="1">
    <location>
        <begin position="1"/>
        <end position="27"/>
    </location>
</feature>
<dbReference type="OrthoDB" id="287810at2"/>
<dbReference type="Proteomes" id="UP000317171">
    <property type="component" value="Chromosome"/>
</dbReference>
<gene>
    <name evidence="2" type="ORF">Pan241w_41140</name>
</gene>
<evidence type="ECO:0008006" key="4">
    <source>
        <dbReference type="Google" id="ProtNLM"/>
    </source>
</evidence>
<dbReference type="SUPFAM" id="SSF49464">
    <property type="entry name" value="Carboxypeptidase regulatory domain-like"/>
    <property type="match status" value="1"/>
</dbReference>
<proteinExistence type="predicted"/>
<keyword evidence="1" id="KW-0732">Signal</keyword>
<dbReference type="InterPro" id="IPR008969">
    <property type="entry name" value="CarboxyPept-like_regulatory"/>
</dbReference>
<dbReference type="EMBL" id="CP036269">
    <property type="protein sequence ID" value="QDT44010.1"/>
    <property type="molecule type" value="Genomic_DNA"/>
</dbReference>
<evidence type="ECO:0000313" key="2">
    <source>
        <dbReference type="EMBL" id="QDT44010.1"/>
    </source>
</evidence>
<dbReference type="AlphaFoldDB" id="A0A517RJF1"/>
<feature type="chain" id="PRO_5021890579" description="Carboxypeptidase regulatory-like domain-containing protein" evidence="1">
    <location>
        <begin position="28"/>
        <end position="156"/>
    </location>
</feature>
<protein>
    <recommendedName>
        <fullName evidence="4">Carboxypeptidase regulatory-like domain-containing protein</fullName>
    </recommendedName>
</protein>
<evidence type="ECO:0000313" key="3">
    <source>
        <dbReference type="Proteomes" id="UP000317171"/>
    </source>
</evidence>
<organism evidence="2 3">
    <name type="scientific">Gimesia alba</name>
    <dbReference type="NCBI Taxonomy" id="2527973"/>
    <lineage>
        <taxon>Bacteria</taxon>
        <taxon>Pseudomonadati</taxon>
        <taxon>Planctomycetota</taxon>
        <taxon>Planctomycetia</taxon>
        <taxon>Planctomycetales</taxon>
        <taxon>Planctomycetaceae</taxon>
        <taxon>Gimesia</taxon>
    </lineage>
</organism>
<dbReference type="PROSITE" id="PS51257">
    <property type="entry name" value="PROKAR_LIPOPROTEIN"/>
    <property type="match status" value="1"/>
</dbReference>
<reference evidence="2 3" key="1">
    <citation type="submission" date="2019-02" db="EMBL/GenBank/DDBJ databases">
        <title>Deep-cultivation of Planctomycetes and their phenomic and genomic characterization uncovers novel biology.</title>
        <authorList>
            <person name="Wiegand S."/>
            <person name="Jogler M."/>
            <person name="Boedeker C."/>
            <person name="Pinto D."/>
            <person name="Vollmers J."/>
            <person name="Rivas-Marin E."/>
            <person name="Kohn T."/>
            <person name="Peeters S.H."/>
            <person name="Heuer A."/>
            <person name="Rast P."/>
            <person name="Oberbeckmann S."/>
            <person name="Bunk B."/>
            <person name="Jeske O."/>
            <person name="Meyerdierks A."/>
            <person name="Storesund J.E."/>
            <person name="Kallscheuer N."/>
            <person name="Luecker S."/>
            <person name="Lage O.M."/>
            <person name="Pohl T."/>
            <person name="Merkel B.J."/>
            <person name="Hornburger P."/>
            <person name="Mueller R.-W."/>
            <person name="Bruemmer F."/>
            <person name="Labrenz M."/>
            <person name="Spormann A.M."/>
            <person name="Op den Camp H."/>
            <person name="Overmann J."/>
            <person name="Amann R."/>
            <person name="Jetten M.S.M."/>
            <person name="Mascher T."/>
            <person name="Medema M.H."/>
            <person name="Devos D.P."/>
            <person name="Kaster A.-K."/>
            <person name="Ovreas L."/>
            <person name="Rohde M."/>
            <person name="Galperin M.Y."/>
            <person name="Jogler C."/>
        </authorList>
    </citation>
    <scope>NUCLEOTIDE SEQUENCE [LARGE SCALE GENOMIC DNA]</scope>
    <source>
        <strain evidence="2 3">Pan241w</strain>
    </source>
</reference>
<dbReference type="RefSeq" id="WP_145219129.1">
    <property type="nucleotide sequence ID" value="NZ_CP036269.1"/>
</dbReference>
<accession>A0A517RJF1</accession>
<evidence type="ECO:0000256" key="1">
    <source>
        <dbReference type="SAM" id="SignalP"/>
    </source>
</evidence>